<organism evidence="2 3">
    <name type="scientific">Neisseria dumasiana</name>
    <dbReference type="NCBI Taxonomy" id="1931275"/>
    <lineage>
        <taxon>Bacteria</taxon>
        <taxon>Pseudomonadati</taxon>
        <taxon>Pseudomonadota</taxon>
        <taxon>Betaproteobacteria</taxon>
        <taxon>Neisseriales</taxon>
        <taxon>Neisseriaceae</taxon>
        <taxon>Neisseria</taxon>
    </lineage>
</organism>
<dbReference type="AlphaFoldDB" id="A0A1X3DJ45"/>
<reference evidence="3" key="1">
    <citation type="submission" date="2017-01" db="EMBL/GenBank/DDBJ databases">
        <authorList>
            <person name="Mah S.A."/>
            <person name="Swanson W.J."/>
            <person name="Moy G.W."/>
            <person name="Vacquier V.D."/>
        </authorList>
    </citation>
    <scope>NUCLEOTIDE SEQUENCE [LARGE SCALE GENOMIC DNA]</scope>
    <source>
        <strain evidence="3">124861</strain>
    </source>
</reference>
<keyword evidence="1" id="KW-0732">Signal</keyword>
<proteinExistence type="predicted"/>
<comment type="caution">
    <text evidence="2">The sequence shown here is derived from an EMBL/GenBank/DDBJ whole genome shotgun (WGS) entry which is preliminary data.</text>
</comment>
<gene>
    <name evidence="2" type="ORF">BV912_04535</name>
</gene>
<dbReference type="Proteomes" id="UP000193303">
    <property type="component" value="Unassembled WGS sequence"/>
</dbReference>
<evidence type="ECO:0008006" key="4">
    <source>
        <dbReference type="Google" id="ProtNLM"/>
    </source>
</evidence>
<feature type="signal peptide" evidence="1">
    <location>
        <begin position="1"/>
        <end position="24"/>
    </location>
</feature>
<accession>A0A1X3DJ45</accession>
<evidence type="ECO:0000256" key="1">
    <source>
        <dbReference type="SAM" id="SignalP"/>
    </source>
</evidence>
<name>A0A1X3DJ45_9NEIS</name>
<sequence>MNLLKTSLPLVALLALAACKQETAAPADSAAPAAGSAVVTATAASVASVPLAAEKDAQWQSYQCHDGLTLSARYFDDNGKPAAEVRFDNQTFKLPHSSEYSNQDLIAFSDGSHTWTVSNQYQTDLYKEDNGFLVRHEKQQVNSEVMSVDDTMVKNCMPAK</sequence>
<protein>
    <recommendedName>
        <fullName evidence="4">C-type lysozyme inhibitor domain-containing protein</fullName>
    </recommendedName>
</protein>
<evidence type="ECO:0000313" key="2">
    <source>
        <dbReference type="EMBL" id="OSI23198.1"/>
    </source>
</evidence>
<dbReference type="RefSeq" id="WP_085358719.1">
    <property type="nucleotide sequence ID" value="NZ_MTAB01000007.1"/>
</dbReference>
<evidence type="ECO:0000313" key="3">
    <source>
        <dbReference type="Proteomes" id="UP000193303"/>
    </source>
</evidence>
<dbReference type="PROSITE" id="PS51257">
    <property type="entry name" value="PROKAR_LIPOPROTEIN"/>
    <property type="match status" value="1"/>
</dbReference>
<dbReference type="EMBL" id="MTAB01000007">
    <property type="protein sequence ID" value="OSI23198.1"/>
    <property type="molecule type" value="Genomic_DNA"/>
</dbReference>
<feature type="chain" id="PRO_5012530121" description="C-type lysozyme inhibitor domain-containing protein" evidence="1">
    <location>
        <begin position="25"/>
        <end position="160"/>
    </location>
</feature>
<dbReference type="OrthoDB" id="8607337at2"/>